<reference evidence="2 3" key="1">
    <citation type="journal article" date="2016" name="Nat. Commun.">
        <title>Thousands of microbial genomes shed light on interconnected biogeochemical processes in an aquifer system.</title>
        <authorList>
            <person name="Anantharaman K."/>
            <person name="Brown C.T."/>
            <person name="Hug L.A."/>
            <person name="Sharon I."/>
            <person name="Castelle C.J."/>
            <person name="Probst A.J."/>
            <person name="Thomas B.C."/>
            <person name="Singh A."/>
            <person name="Wilkins M.J."/>
            <person name="Karaoz U."/>
            <person name="Brodie E.L."/>
            <person name="Williams K.H."/>
            <person name="Hubbard S.S."/>
            <person name="Banfield J.F."/>
        </authorList>
    </citation>
    <scope>NUCLEOTIDE SEQUENCE [LARGE SCALE GENOMIC DNA]</scope>
</reference>
<comment type="caution">
    <text evidence="2">The sequence shown here is derived from an EMBL/GenBank/DDBJ whole genome shotgun (WGS) entry which is preliminary data.</text>
</comment>
<proteinExistence type="predicted"/>
<accession>A0A1G2NEM0</accession>
<evidence type="ECO:0000313" key="3">
    <source>
        <dbReference type="Proteomes" id="UP000177797"/>
    </source>
</evidence>
<dbReference type="Proteomes" id="UP000177797">
    <property type="component" value="Unassembled WGS sequence"/>
</dbReference>
<name>A0A1G2NEM0_9BACT</name>
<organism evidence="2 3">
    <name type="scientific">Candidatus Taylorbacteria bacterium RIFCSPLOWO2_01_FULL_48_100</name>
    <dbReference type="NCBI Taxonomy" id="1802322"/>
    <lineage>
        <taxon>Bacteria</taxon>
        <taxon>Candidatus Tayloriibacteriota</taxon>
    </lineage>
</organism>
<keyword evidence="1" id="KW-0175">Coiled coil</keyword>
<sequence>MNTTNQTGVATLTELAAYYKKAADEKMAEISRLEAVSQDTAYREGFRHSALCRAQQAAETDKVFLGGYGKGVLVLGISALGFEKAKSFIAACGGWKSHANGALTLLDGEKGEIRKNAKGTCWVIDLASSRRTIMFSWSSGPRDTRLAGPKLNTTNGGAHWCGLVSETMPFNRENSPVAVSYIKRATTCLAEHGMTPNQWERVENARRVAESERHAEIVRAAAKAGEANGVVVCVGFGYNPTRGEQYILVAEEFSGSTGPIPENLAELVHARFAAAKLAAEEKRIMEKLEAEQAELVQKKAKAEAEAKQQAAIEATCRAVGISLTDWQAMTPKKQGQALHRARLARKI</sequence>
<dbReference type="AlphaFoldDB" id="A0A1G2NEM0"/>
<protein>
    <submittedName>
        <fullName evidence="2">Uncharacterized protein</fullName>
    </submittedName>
</protein>
<dbReference type="EMBL" id="MHSA01000011">
    <property type="protein sequence ID" value="OHA34530.1"/>
    <property type="molecule type" value="Genomic_DNA"/>
</dbReference>
<evidence type="ECO:0000313" key="2">
    <source>
        <dbReference type="EMBL" id="OHA34530.1"/>
    </source>
</evidence>
<evidence type="ECO:0000256" key="1">
    <source>
        <dbReference type="SAM" id="Coils"/>
    </source>
</evidence>
<feature type="coiled-coil region" evidence="1">
    <location>
        <begin position="274"/>
        <end position="310"/>
    </location>
</feature>
<gene>
    <name evidence="2" type="ORF">A2938_03180</name>
</gene>